<dbReference type="EMBL" id="CP036426">
    <property type="protein sequence ID" value="QDV35017.1"/>
    <property type="molecule type" value="Genomic_DNA"/>
</dbReference>
<gene>
    <name evidence="3" type="ORF">ElP_29140</name>
</gene>
<name>A0A518H2I2_9BACT</name>
<evidence type="ECO:0000256" key="1">
    <source>
        <dbReference type="SAM" id="MobiDB-lite"/>
    </source>
</evidence>
<accession>A0A518H2I2</accession>
<sequence precursor="true">MRSTSLRSLARRAAFAAVAATFIVTLPIGCSSEPVADAPAPAPSGPAEGEGAAQREVLEAGER</sequence>
<dbReference type="AlphaFoldDB" id="A0A518H2I2"/>
<feature type="compositionally biased region" description="Low complexity" evidence="1">
    <location>
        <begin position="33"/>
        <end position="52"/>
    </location>
</feature>
<organism evidence="3 4">
    <name type="scientific">Tautonia plasticadhaerens</name>
    <dbReference type="NCBI Taxonomy" id="2527974"/>
    <lineage>
        <taxon>Bacteria</taxon>
        <taxon>Pseudomonadati</taxon>
        <taxon>Planctomycetota</taxon>
        <taxon>Planctomycetia</taxon>
        <taxon>Isosphaerales</taxon>
        <taxon>Isosphaeraceae</taxon>
        <taxon>Tautonia</taxon>
    </lineage>
</organism>
<feature type="chain" id="PRO_5021863223" evidence="2">
    <location>
        <begin position="20"/>
        <end position="63"/>
    </location>
</feature>
<keyword evidence="4" id="KW-1185">Reference proteome</keyword>
<keyword evidence="2" id="KW-0732">Signal</keyword>
<feature type="signal peptide" evidence="2">
    <location>
        <begin position="1"/>
        <end position="19"/>
    </location>
</feature>
<evidence type="ECO:0000313" key="3">
    <source>
        <dbReference type="EMBL" id="QDV35017.1"/>
    </source>
</evidence>
<protein>
    <submittedName>
        <fullName evidence="3">Uncharacterized protein</fullName>
    </submittedName>
</protein>
<reference evidence="3 4" key="1">
    <citation type="submission" date="2019-02" db="EMBL/GenBank/DDBJ databases">
        <title>Deep-cultivation of Planctomycetes and their phenomic and genomic characterization uncovers novel biology.</title>
        <authorList>
            <person name="Wiegand S."/>
            <person name="Jogler M."/>
            <person name="Boedeker C."/>
            <person name="Pinto D."/>
            <person name="Vollmers J."/>
            <person name="Rivas-Marin E."/>
            <person name="Kohn T."/>
            <person name="Peeters S.H."/>
            <person name="Heuer A."/>
            <person name="Rast P."/>
            <person name="Oberbeckmann S."/>
            <person name="Bunk B."/>
            <person name="Jeske O."/>
            <person name="Meyerdierks A."/>
            <person name="Storesund J.E."/>
            <person name="Kallscheuer N."/>
            <person name="Luecker S."/>
            <person name="Lage O.M."/>
            <person name="Pohl T."/>
            <person name="Merkel B.J."/>
            <person name="Hornburger P."/>
            <person name="Mueller R.-W."/>
            <person name="Bruemmer F."/>
            <person name="Labrenz M."/>
            <person name="Spormann A.M."/>
            <person name="Op den Camp H."/>
            <person name="Overmann J."/>
            <person name="Amann R."/>
            <person name="Jetten M.S.M."/>
            <person name="Mascher T."/>
            <person name="Medema M.H."/>
            <person name="Devos D.P."/>
            <person name="Kaster A.-K."/>
            <person name="Ovreas L."/>
            <person name="Rohde M."/>
            <person name="Galperin M.Y."/>
            <person name="Jogler C."/>
        </authorList>
    </citation>
    <scope>NUCLEOTIDE SEQUENCE [LARGE SCALE GENOMIC DNA]</scope>
    <source>
        <strain evidence="3 4">ElP</strain>
    </source>
</reference>
<dbReference type="Proteomes" id="UP000317835">
    <property type="component" value="Chromosome"/>
</dbReference>
<dbReference type="RefSeq" id="WP_197446981.1">
    <property type="nucleotide sequence ID" value="NZ_CP036426.1"/>
</dbReference>
<dbReference type="KEGG" id="tpla:ElP_29140"/>
<evidence type="ECO:0000313" key="4">
    <source>
        <dbReference type="Proteomes" id="UP000317835"/>
    </source>
</evidence>
<feature type="region of interest" description="Disordered" evidence="1">
    <location>
        <begin position="33"/>
        <end position="63"/>
    </location>
</feature>
<evidence type="ECO:0000256" key="2">
    <source>
        <dbReference type="SAM" id="SignalP"/>
    </source>
</evidence>
<proteinExistence type="predicted"/>